<name>A0A7J2TBU7_9CREN</name>
<sequence>MIAIEDIARELKDYIRLLDDVFSTWVFHKGVVIGTPVIPSPLLLTHLAIVSQDSYMERLIPNLYDHYILFFFEVSMVRGVRYKGKRRFDINKPFEIKKLLKQKDKTSKIGSELLGSFITEGEIENVDERALNDHARVLLLLIRPLLMRPNILIPSPLSIIVHETWESRMQRKYYLAPSIVTVIIKNLRFEKDFNVLGEKQEGAYSDSALLLAFDAKQYLIQEVRVRIFIPKRIEEQYGNLRLLRKYVSQDKPIAVGLQGVFIIECDEPVLKLDTCSGYFLVLQKADVIANIEAFGIYGEARCYELQAQKYTSQKHKLCYAIGCKKVHLENFKNAMTKYFRGLEKEGVHILPGTHIHNIQLKEPTYSNTLSKFLIERDNYVELLAPPLTTHILMDKLQLGEVHSLLKTVEMLGNLKGIEQQLSIYRLDFRTKNLLKMLESSWYKAFRVQHEFVKKRNLLYII</sequence>
<gene>
    <name evidence="1" type="ORF">ENP99_05230</name>
</gene>
<proteinExistence type="predicted"/>
<reference evidence="1" key="1">
    <citation type="journal article" date="2020" name="mSystems">
        <title>Genome- and Community-Level Interaction Insights into Carbon Utilization and Element Cycling Functions of Hydrothermarchaeota in Hydrothermal Sediment.</title>
        <authorList>
            <person name="Zhou Z."/>
            <person name="Liu Y."/>
            <person name="Xu W."/>
            <person name="Pan J."/>
            <person name="Luo Z.H."/>
            <person name="Li M."/>
        </authorList>
    </citation>
    <scope>NUCLEOTIDE SEQUENCE [LARGE SCALE GENOMIC DNA]</scope>
    <source>
        <strain evidence="1">SpSt-27</strain>
    </source>
</reference>
<organism evidence="1">
    <name type="scientific">Ignisphaera aggregans</name>
    <dbReference type="NCBI Taxonomy" id="334771"/>
    <lineage>
        <taxon>Archaea</taxon>
        <taxon>Thermoproteota</taxon>
        <taxon>Thermoprotei</taxon>
        <taxon>Desulfurococcales</taxon>
        <taxon>Desulfurococcaceae</taxon>
        <taxon>Ignisphaera</taxon>
    </lineage>
</organism>
<evidence type="ECO:0000313" key="1">
    <source>
        <dbReference type="EMBL" id="HEH31490.1"/>
    </source>
</evidence>
<comment type="caution">
    <text evidence="1">The sequence shown here is derived from an EMBL/GenBank/DDBJ whole genome shotgun (WGS) entry which is preliminary data.</text>
</comment>
<dbReference type="AlphaFoldDB" id="A0A7J2TBU7"/>
<protein>
    <submittedName>
        <fullName evidence="1">Uncharacterized protein</fullName>
    </submittedName>
</protein>
<dbReference type="EMBL" id="DSLL01000046">
    <property type="protein sequence ID" value="HEH31490.1"/>
    <property type="molecule type" value="Genomic_DNA"/>
</dbReference>
<accession>A0A7J2TBU7</accession>